<name>S8CRV4_9LAMI</name>
<accession>S8CRV4</accession>
<reference evidence="1 2" key="1">
    <citation type="journal article" date="2013" name="BMC Genomics">
        <title>The miniature genome of a carnivorous plant Genlisea aurea contains a low number of genes and short non-coding sequences.</title>
        <authorList>
            <person name="Leushkin E.V."/>
            <person name="Sutormin R.A."/>
            <person name="Nabieva E.R."/>
            <person name="Penin A.A."/>
            <person name="Kondrashov A.S."/>
            <person name="Logacheva M.D."/>
        </authorList>
    </citation>
    <scope>NUCLEOTIDE SEQUENCE [LARGE SCALE GENOMIC DNA]</scope>
</reference>
<evidence type="ECO:0000313" key="2">
    <source>
        <dbReference type="Proteomes" id="UP000015453"/>
    </source>
</evidence>
<dbReference type="EMBL" id="AUSU01001877">
    <property type="protein sequence ID" value="EPS69969.1"/>
    <property type="molecule type" value="Genomic_DNA"/>
</dbReference>
<dbReference type="PANTHER" id="PTHR36355">
    <property type="entry name" value="EXPRESSED PROTEIN"/>
    <property type="match status" value="1"/>
</dbReference>
<dbReference type="Proteomes" id="UP000015453">
    <property type="component" value="Unassembled WGS sequence"/>
</dbReference>
<keyword evidence="2" id="KW-1185">Reference proteome</keyword>
<proteinExistence type="predicted"/>
<sequence length="133" mass="15422">MEERNNPNTIQHVPKSCSDQLLMKFAQLGNEPKATTGLVGKRRKKEKHCVGVGCLPEKRSLLTPVTVRHRGTVVWWRVRVGKRDSKVPFIARDRSFVQALEKGWRMTIEGASKVLLMEKHYNRHKRLPLLRDE</sequence>
<organism evidence="1 2">
    <name type="scientific">Genlisea aurea</name>
    <dbReference type="NCBI Taxonomy" id="192259"/>
    <lineage>
        <taxon>Eukaryota</taxon>
        <taxon>Viridiplantae</taxon>
        <taxon>Streptophyta</taxon>
        <taxon>Embryophyta</taxon>
        <taxon>Tracheophyta</taxon>
        <taxon>Spermatophyta</taxon>
        <taxon>Magnoliopsida</taxon>
        <taxon>eudicotyledons</taxon>
        <taxon>Gunneridae</taxon>
        <taxon>Pentapetalae</taxon>
        <taxon>asterids</taxon>
        <taxon>lamiids</taxon>
        <taxon>Lamiales</taxon>
        <taxon>Lentibulariaceae</taxon>
        <taxon>Genlisea</taxon>
    </lineage>
</organism>
<comment type="caution">
    <text evidence="1">The sequence shown here is derived from an EMBL/GenBank/DDBJ whole genome shotgun (WGS) entry which is preliminary data.</text>
</comment>
<dbReference type="AlphaFoldDB" id="S8CRV4"/>
<dbReference type="OrthoDB" id="1731546at2759"/>
<evidence type="ECO:0000313" key="1">
    <source>
        <dbReference type="EMBL" id="EPS69969.1"/>
    </source>
</evidence>
<protein>
    <submittedName>
        <fullName evidence="1">Uncharacterized protein</fullName>
    </submittedName>
</protein>
<dbReference type="PANTHER" id="PTHR36355:SF1">
    <property type="entry name" value="EXPRESSED PROTEIN"/>
    <property type="match status" value="1"/>
</dbReference>
<gene>
    <name evidence="1" type="ORF">M569_04803</name>
</gene>